<dbReference type="AlphaFoldDB" id="A0A7W9T2J1"/>
<name>A0A7W9T2J1_9BACT</name>
<dbReference type="Proteomes" id="UP000532746">
    <property type="component" value="Unassembled WGS sequence"/>
</dbReference>
<organism evidence="2 3">
    <name type="scientific">Hymenobacter luteus</name>
    <dbReference type="NCBI Taxonomy" id="1411122"/>
    <lineage>
        <taxon>Bacteria</taxon>
        <taxon>Pseudomonadati</taxon>
        <taxon>Bacteroidota</taxon>
        <taxon>Cytophagia</taxon>
        <taxon>Cytophagales</taxon>
        <taxon>Hymenobacteraceae</taxon>
        <taxon>Hymenobacter</taxon>
    </lineage>
</organism>
<proteinExistence type="predicted"/>
<accession>A0A7W9T2J1</accession>
<keyword evidence="1" id="KW-1133">Transmembrane helix</keyword>
<evidence type="ECO:0000313" key="3">
    <source>
        <dbReference type="Proteomes" id="UP000532746"/>
    </source>
</evidence>
<feature type="transmembrane region" description="Helical" evidence="1">
    <location>
        <begin position="33"/>
        <end position="50"/>
    </location>
</feature>
<dbReference type="InterPro" id="IPR021257">
    <property type="entry name" value="DUF2809"/>
</dbReference>
<reference evidence="2 3" key="1">
    <citation type="submission" date="2020-08" db="EMBL/GenBank/DDBJ databases">
        <title>Genomic Encyclopedia of Type Strains, Phase IV (KMG-IV): sequencing the most valuable type-strain genomes for metagenomic binning, comparative biology and taxonomic classification.</title>
        <authorList>
            <person name="Goeker M."/>
        </authorList>
    </citation>
    <scope>NUCLEOTIDE SEQUENCE [LARGE SCALE GENOMIC DNA]</scope>
    <source>
        <strain evidence="2 3">DSM 26718</strain>
    </source>
</reference>
<evidence type="ECO:0000313" key="2">
    <source>
        <dbReference type="EMBL" id="MBB6059284.1"/>
    </source>
</evidence>
<protein>
    <recommendedName>
        <fullName evidence="4">DUF2809 domain-containing protein</fullName>
    </recommendedName>
</protein>
<sequence length="131" mass="14237">MKRSRPAQALFSLLTIGLGLASRRYAAALPAWVAAYAGDALWALLVFWLVGLGRPRWGRRRVAGVALGFAFVIEASQLCQAPWLNALRATTLGHLVLGQGFLWSDLLCYTVGVLAGVGLEQMWPRKQALTS</sequence>
<gene>
    <name evidence="2" type="ORF">HNQ93_002144</name>
</gene>
<comment type="caution">
    <text evidence="2">The sequence shown here is derived from an EMBL/GenBank/DDBJ whole genome shotgun (WGS) entry which is preliminary data.</text>
</comment>
<keyword evidence="3" id="KW-1185">Reference proteome</keyword>
<dbReference type="RefSeq" id="WP_183404244.1">
    <property type="nucleotide sequence ID" value="NZ_JACHGG010000003.1"/>
</dbReference>
<keyword evidence="1" id="KW-0812">Transmembrane</keyword>
<evidence type="ECO:0000256" key="1">
    <source>
        <dbReference type="SAM" id="Phobius"/>
    </source>
</evidence>
<feature type="transmembrane region" description="Helical" evidence="1">
    <location>
        <begin position="96"/>
        <end position="119"/>
    </location>
</feature>
<feature type="transmembrane region" description="Helical" evidence="1">
    <location>
        <begin position="62"/>
        <end position="84"/>
    </location>
</feature>
<evidence type="ECO:0008006" key="4">
    <source>
        <dbReference type="Google" id="ProtNLM"/>
    </source>
</evidence>
<dbReference type="Pfam" id="PF10990">
    <property type="entry name" value="DUF2809"/>
    <property type="match status" value="1"/>
</dbReference>
<keyword evidence="1" id="KW-0472">Membrane</keyword>
<dbReference type="EMBL" id="JACHGG010000003">
    <property type="protein sequence ID" value="MBB6059284.1"/>
    <property type="molecule type" value="Genomic_DNA"/>
</dbReference>